<dbReference type="EMBL" id="JARWBG010000030">
    <property type="protein sequence ID" value="MDH2391641.1"/>
    <property type="molecule type" value="Genomic_DNA"/>
</dbReference>
<dbReference type="RefSeq" id="WP_279930548.1">
    <property type="nucleotide sequence ID" value="NZ_JARWBG010000030.1"/>
</dbReference>
<reference evidence="2 3" key="1">
    <citation type="submission" date="2023-04" db="EMBL/GenBank/DDBJ databases">
        <title>Streptomyces chengmaiensis sp. nov. isolated from the stem of mangrove plant in Hainan.</title>
        <authorList>
            <person name="Huang X."/>
            <person name="Zhou S."/>
            <person name="Chu X."/>
            <person name="Xie Y."/>
            <person name="Lin Y."/>
        </authorList>
    </citation>
    <scope>NUCLEOTIDE SEQUENCE [LARGE SCALE GENOMIC DNA]</scope>
    <source>
        <strain evidence="2 3">HNM0663</strain>
    </source>
</reference>
<organism evidence="2 3">
    <name type="scientific">Streptomyces chengmaiensis</name>
    <dbReference type="NCBI Taxonomy" id="3040919"/>
    <lineage>
        <taxon>Bacteria</taxon>
        <taxon>Bacillati</taxon>
        <taxon>Actinomycetota</taxon>
        <taxon>Actinomycetes</taxon>
        <taxon>Kitasatosporales</taxon>
        <taxon>Streptomycetaceae</taxon>
        <taxon>Streptomyces</taxon>
    </lineage>
</organism>
<comment type="caution">
    <text evidence="2">The sequence shown here is derived from an EMBL/GenBank/DDBJ whole genome shotgun (WGS) entry which is preliminary data.</text>
</comment>
<feature type="compositionally biased region" description="Basic and acidic residues" evidence="1">
    <location>
        <begin position="1"/>
        <end position="15"/>
    </location>
</feature>
<evidence type="ECO:0000313" key="2">
    <source>
        <dbReference type="EMBL" id="MDH2391641.1"/>
    </source>
</evidence>
<evidence type="ECO:0008006" key="4">
    <source>
        <dbReference type="Google" id="ProtNLM"/>
    </source>
</evidence>
<keyword evidence="3" id="KW-1185">Reference proteome</keyword>
<accession>A0ABT6HSG7</accession>
<feature type="compositionally biased region" description="Low complexity" evidence="1">
    <location>
        <begin position="16"/>
        <end position="27"/>
    </location>
</feature>
<gene>
    <name evidence="2" type="ORF">QCN29_23245</name>
</gene>
<evidence type="ECO:0000313" key="3">
    <source>
        <dbReference type="Proteomes" id="UP001223144"/>
    </source>
</evidence>
<protein>
    <recommendedName>
        <fullName evidence="4">CARDB domain-containing protein</fullName>
    </recommendedName>
</protein>
<name>A0ABT6HSG7_9ACTN</name>
<proteinExistence type="predicted"/>
<evidence type="ECO:0000256" key="1">
    <source>
        <dbReference type="SAM" id="MobiDB-lite"/>
    </source>
</evidence>
<sequence>MEQDEVSRERAEREAVPGAVPVTPGVAQDSEDPGDPVAKQGDVAVFAPVRSGDEITVPVNITNTSGKRTVYRVEVRATGPGGFDVTQSMETGTVGVYPGASWPTELTFTDPGKPVPDNPRITIVRASTEVID</sequence>
<dbReference type="Proteomes" id="UP001223144">
    <property type="component" value="Unassembled WGS sequence"/>
</dbReference>
<feature type="region of interest" description="Disordered" evidence="1">
    <location>
        <begin position="1"/>
        <end position="38"/>
    </location>
</feature>